<dbReference type="Pfam" id="PF01022">
    <property type="entry name" value="HTH_5"/>
    <property type="match status" value="1"/>
</dbReference>
<evidence type="ECO:0000256" key="2">
    <source>
        <dbReference type="ARBA" id="ARBA00023125"/>
    </source>
</evidence>
<dbReference type="PROSITE" id="PS50987">
    <property type="entry name" value="HTH_ARSR_2"/>
    <property type="match status" value="1"/>
</dbReference>
<dbReference type="GO" id="GO:0003677">
    <property type="term" value="F:DNA binding"/>
    <property type="evidence" value="ECO:0007669"/>
    <property type="project" value="UniProtKB-KW"/>
</dbReference>
<sequence>MRRPGVPSAEPSMLPAVVDDRVVPIADLFRLLGDPTRLRIVLVCVDEQRAVGAIADVLGLSSSLVSHHLRLLRAARIVRAERQGKQVFYRAADSHISNMLADMLEHVAEPANELPQDTE</sequence>
<dbReference type="AlphaFoldDB" id="A0A2A4F5H1"/>
<dbReference type="NCBIfam" id="NF033788">
    <property type="entry name" value="HTH_metalloreg"/>
    <property type="match status" value="1"/>
</dbReference>
<dbReference type="InterPro" id="IPR036390">
    <property type="entry name" value="WH_DNA-bd_sf"/>
</dbReference>
<keyword evidence="1" id="KW-0805">Transcription regulation</keyword>
<dbReference type="EMBL" id="MTZV01000002">
    <property type="protein sequence ID" value="PCE27878.1"/>
    <property type="molecule type" value="Genomic_DNA"/>
</dbReference>
<keyword evidence="2" id="KW-0238">DNA-binding</keyword>
<dbReference type="PRINTS" id="PR00778">
    <property type="entry name" value="HTHARSR"/>
</dbReference>
<evidence type="ECO:0000256" key="1">
    <source>
        <dbReference type="ARBA" id="ARBA00023015"/>
    </source>
</evidence>
<dbReference type="CDD" id="cd00090">
    <property type="entry name" value="HTH_ARSR"/>
    <property type="match status" value="1"/>
</dbReference>
<dbReference type="InterPro" id="IPR051011">
    <property type="entry name" value="Metal_resp_trans_reg"/>
</dbReference>
<dbReference type="SUPFAM" id="SSF46785">
    <property type="entry name" value="Winged helix' DNA-binding domain"/>
    <property type="match status" value="1"/>
</dbReference>
<reference evidence="5 6" key="1">
    <citation type="submission" date="2017-01" db="EMBL/GenBank/DDBJ databases">
        <title>Whole-Genome Shotgun Sequencing of Two beta-Proteobacterial Species in Search of the Bulgecin Biosynthetic Cluster.</title>
        <authorList>
            <person name="Horsman M.E."/>
            <person name="Marous D.R."/>
            <person name="Li R."/>
            <person name="Oliver R.A."/>
            <person name="Byun B."/>
            <person name="Emrich S.J."/>
            <person name="Boggess B."/>
            <person name="Townsend C.A."/>
            <person name="Mobashery S."/>
        </authorList>
    </citation>
    <scope>NUCLEOTIDE SEQUENCE [LARGE SCALE GENOMIC DNA]</scope>
    <source>
        <strain evidence="5 6">ATCC 31363</strain>
    </source>
</reference>
<protein>
    <submittedName>
        <fullName evidence="5">Transcriptional regulator</fullName>
    </submittedName>
</protein>
<dbReference type="InterPro" id="IPR001845">
    <property type="entry name" value="HTH_ArsR_DNA-bd_dom"/>
</dbReference>
<evidence type="ECO:0000313" key="5">
    <source>
        <dbReference type="EMBL" id="PCE27878.1"/>
    </source>
</evidence>
<evidence type="ECO:0000313" key="6">
    <source>
        <dbReference type="Proteomes" id="UP000218022"/>
    </source>
</evidence>
<dbReference type="SMART" id="SM00418">
    <property type="entry name" value="HTH_ARSR"/>
    <property type="match status" value="1"/>
</dbReference>
<name>A0A2A4F5H1_9BURK</name>
<organism evidence="5 6">
    <name type="scientific">Paraburkholderia acidicola</name>
    <dbReference type="NCBI Taxonomy" id="1912599"/>
    <lineage>
        <taxon>Bacteria</taxon>
        <taxon>Pseudomonadati</taxon>
        <taxon>Pseudomonadota</taxon>
        <taxon>Betaproteobacteria</taxon>
        <taxon>Burkholderiales</taxon>
        <taxon>Burkholderiaceae</taxon>
        <taxon>Paraburkholderia</taxon>
    </lineage>
</organism>
<dbReference type="Gene3D" id="1.10.10.10">
    <property type="entry name" value="Winged helix-like DNA-binding domain superfamily/Winged helix DNA-binding domain"/>
    <property type="match status" value="1"/>
</dbReference>
<dbReference type="PANTHER" id="PTHR43132">
    <property type="entry name" value="ARSENICAL RESISTANCE OPERON REPRESSOR ARSR-RELATED"/>
    <property type="match status" value="1"/>
</dbReference>
<gene>
    <name evidence="5" type="ORF">BWP39_05045</name>
</gene>
<dbReference type="InterPro" id="IPR036388">
    <property type="entry name" value="WH-like_DNA-bd_sf"/>
</dbReference>
<keyword evidence="3" id="KW-0804">Transcription</keyword>
<feature type="domain" description="HTH arsR-type" evidence="4">
    <location>
        <begin position="17"/>
        <end position="111"/>
    </location>
</feature>
<evidence type="ECO:0000256" key="3">
    <source>
        <dbReference type="ARBA" id="ARBA00023163"/>
    </source>
</evidence>
<dbReference type="Proteomes" id="UP000218022">
    <property type="component" value="Unassembled WGS sequence"/>
</dbReference>
<comment type="caution">
    <text evidence="5">The sequence shown here is derived from an EMBL/GenBank/DDBJ whole genome shotgun (WGS) entry which is preliminary data.</text>
</comment>
<dbReference type="PANTHER" id="PTHR43132:SF6">
    <property type="entry name" value="HTH-TYPE TRANSCRIPTIONAL REPRESSOR CZRA"/>
    <property type="match status" value="1"/>
</dbReference>
<accession>A0A2A4F5H1</accession>
<evidence type="ECO:0000259" key="4">
    <source>
        <dbReference type="PROSITE" id="PS50987"/>
    </source>
</evidence>
<dbReference type="InterPro" id="IPR011991">
    <property type="entry name" value="ArsR-like_HTH"/>
</dbReference>
<dbReference type="GO" id="GO:0003700">
    <property type="term" value="F:DNA-binding transcription factor activity"/>
    <property type="evidence" value="ECO:0007669"/>
    <property type="project" value="InterPro"/>
</dbReference>
<proteinExistence type="predicted"/>